<dbReference type="OrthoDB" id="667383at2"/>
<protein>
    <submittedName>
        <fullName evidence="1">Uncharacterized protein</fullName>
    </submittedName>
</protein>
<dbReference type="Proteomes" id="UP000271937">
    <property type="component" value="Unassembled WGS sequence"/>
</dbReference>
<gene>
    <name evidence="1" type="ORF">EG849_14540</name>
</gene>
<keyword evidence="2" id="KW-1185">Reference proteome</keyword>
<accession>A0A3P3W131</accession>
<name>A0A3P3W131_9FLAO</name>
<evidence type="ECO:0000313" key="2">
    <source>
        <dbReference type="Proteomes" id="UP000271937"/>
    </source>
</evidence>
<dbReference type="EMBL" id="RQVR01000024">
    <property type="protein sequence ID" value="RRJ88494.1"/>
    <property type="molecule type" value="Genomic_DNA"/>
</dbReference>
<evidence type="ECO:0000313" key="1">
    <source>
        <dbReference type="EMBL" id="RRJ88494.1"/>
    </source>
</evidence>
<reference evidence="1 2" key="1">
    <citation type="submission" date="2018-11" db="EMBL/GenBank/DDBJ databases">
        <title>Flavobacterium sp. nov., YIM 102600 draft genome.</title>
        <authorList>
            <person name="Li G."/>
            <person name="Jiang Y."/>
        </authorList>
    </citation>
    <scope>NUCLEOTIDE SEQUENCE [LARGE SCALE GENOMIC DNA]</scope>
    <source>
        <strain evidence="1 2">YIM 102600</strain>
    </source>
</reference>
<proteinExistence type="predicted"/>
<dbReference type="AlphaFoldDB" id="A0A3P3W131"/>
<organism evidence="1 2">
    <name type="scientific">Flavobacterium macacae</name>
    <dbReference type="NCBI Taxonomy" id="2488993"/>
    <lineage>
        <taxon>Bacteria</taxon>
        <taxon>Pseudomonadati</taxon>
        <taxon>Bacteroidota</taxon>
        <taxon>Flavobacteriia</taxon>
        <taxon>Flavobacteriales</taxon>
        <taxon>Flavobacteriaceae</taxon>
        <taxon>Flavobacterium</taxon>
    </lineage>
</organism>
<sequence length="65" mass="7573">MDENRQNSPLQHWIHELSRSLDYATLKITGFETMIKVAEEDVKIKIVKSLVPIINKLSIRSLRKP</sequence>
<dbReference type="RefSeq" id="WP_125014012.1">
    <property type="nucleotide sequence ID" value="NZ_RQVR01000024.1"/>
</dbReference>
<comment type="caution">
    <text evidence="1">The sequence shown here is derived from an EMBL/GenBank/DDBJ whole genome shotgun (WGS) entry which is preliminary data.</text>
</comment>